<gene>
    <name evidence="10" type="ORF">C7R54_07490</name>
</gene>
<evidence type="ECO:0000256" key="6">
    <source>
        <dbReference type="ARBA" id="ARBA00022840"/>
    </source>
</evidence>
<evidence type="ECO:0000256" key="1">
    <source>
        <dbReference type="ARBA" id="ARBA00004202"/>
    </source>
</evidence>
<dbReference type="PROSITE" id="PS50893">
    <property type="entry name" value="ABC_TRANSPORTER_2"/>
    <property type="match status" value="1"/>
</dbReference>
<dbReference type="PIRSF" id="PIRSF039085">
    <property type="entry name" value="ABC_ATPase_HisP"/>
    <property type="match status" value="1"/>
</dbReference>
<dbReference type="GO" id="GO:0005524">
    <property type="term" value="F:ATP binding"/>
    <property type="evidence" value="ECO:0007669"/>
    <property type="project" value="UniProtKB-KW"/>
</dbReference>
<evidence type="ECO:0000256" key="2">
    <source>
        <dbReference type="ARBA" id="ARBA00005417"/>
    </source>
</evidence>
<comment type="similarity">
    <text evidence="2">Belongs to the ABC transporter superfamily.</text>
</comment>
<dbReference type="GO" id="GO:0016887">
    <property type="term" value="F:ATP hydrolysis activity"/>
    <property type="evidence" value="ECO:0007669"/>
    <property type="project" value="InterPro"/>
</dbReference>
<proteinExistence type="inferred from homology"/>
<keyword evidence="8" id="KW-0472">Membrane</keyword>
<dbReference type="InterPro" id="IPR030679">
    <property type="entry name" value="ABC_ATPase_HisP-typ"/>
</dbReference>
<dbReference type="CDD" id="cd03262">
    <property type="entry name" value="ABC_HisP_GlnQ"/>
    <property type="match status" value="1"/>
</dbReference>
<keyword evidence="11" id="KW-1185">Reference proteome</keyword>
<dbReference type="Proteomes" id="UP000290849">
    <property type="component" value="Unassembled WGS sequence"/>
</dbReference>
<evidence type="ECO:0000256" key="5">
    <source>
        <dbReference type="ARBA" id="ARBA00022741"/>
    </source>
</evidence>
<keyword evidence="3" id="KW-0813">Transport</keyword>
<evidence type="ECO:0000313" key="11">
    <source>
        <dbReference type="Proteomes" id="UP000290849"/>
    </source>
</evidence>
<keyword evidence="4" id="KW-1003">Cell membrane</keyword>
<dbReference type="InterPro" id="IPR003439">
    <property type="entry name" value="ABC_transporter-like_ATP-bd"/>
</dbReference>
<name>A0A4Q1HM67_9BURK</name>
<dbReference type="EMBL" id="PYAL01000002">
    <property type="protein sequence ID" value="RXN91032.1"/>
    <property type="molecule type" value="Genomic_DNA"/>
</dbReference>
<dbReference type="PROSITE" id="PS00211">
    <property type="entry name" value="ABC_TRANSPORTER_1"/>
    <property type="match status" value="1"/>
</dbReference>
<dbReference type="Gene3D" id="3.40.50.300">
    <property type="entry name" value="P-loop containing nucleotide triphosphate hydrolases"/>
    <property type="match status" value="1"/>
</dbReference>
<dbReference type="AlphaFoldDB" id="A0A4Q1HM67"/>
<evidence type="ECO:0000256" key="3">
    <source>
        <dbReference type="ARBA" id="ARBA00022448"/>
    </source>
</evidence>
<evidence type="ECO:0000259" key="9">
    <source>
        <dbReference type="PROSITE" id="PS50893"/>
    </source>
</evidence>
<dbReference type="InterPro" id="IPR017871">
    <property type="entry name" value="ABC_transporter-like_CS"/>
</dbReference>
<dbReference type="GO" id="GO:0015424">
    <property type="term" value="F:ABC-type amino acid transporter activity"/>
    <property type="evidence" value="ECO:0007669"/>
    <property type="project" value="InterPro"/>
</dbReference>
<evidence type="ECO:0000256" key="4">
    <source>
        <dbReference type="ARBA" id="ARBA00022475"/>
    </source>
</evidence>
<sequence>MLDIENLGKSYGSLEVLKDINLRVHAGDVVAIIGPSGSGKSTLLKCINFLENYDQGAVRFDGQLVGYAERDGKRAPASERSVNQLRSQMGMVFQNFNLFPHMTILENVIEGPTQVLRVPRDEAVRHAETLLARVGLAEKRDVKPTRLSGGQQQRAAIARALAMKPRLMLFDEPTSALDPELVGEVLSAMRQLAQEGMTMVIVTHEMGFARDVANRVVFMEGGYIVEEGPPDQVFSSPSNARTREFLSRVLN</sequence>
<dbReference type="OrthoDB" id="9811169at2"/>
<comment type="caution">
    <text evidence="10">The sequence shown here is derived from an EMBL/GenBank/DDBJ whole genome shotgun (WGS) entry which is preliminary data.</text>
</comment>
<evidence type="ECO:0000313" key="10">
    <source>
        <dbReference type="EMBL" id="RXN91032.1"/>
    </source>
</evidence>
<dbReference type="SMART" id="SM00382">
    <property type="entry name" value="AAA"/>
    <property type="match status" value="1"/>
</dbReference>
<dbReference type="Pfam" id="PF00005">
    <property type="entry name" value="ABC_tran"/>
    <property type="match status" value="1"/>
</dbReference>
<dbReference type="InterPro" id="IPR027417">
    <property type="entry name" value="P-loop_NTPase"/>
</dbReference>
<keyword evidence="7" id="KW-0029">Amino-acid transport</keyword>
<evidence type="ECO:0000256" key="8">
    <source>
        <dbReference type="ARBA" id="ARBA00023136"/>
    </source>
</evidence>
<dbReference type="GO" id="GO:0005886">
    <property type="term" value="C:plasma membrane"/>
    <property type="evidence" value="ECO:0007669"/>
    <property type="project" value="UniProtKB-SubCell"/>
</dbReference>
<organism evidence="10 11">
    <name type="scientific">Achromobacter aloeverae</name>
    <dbReference type="NCBI Taxonomy" id="1750518"/>
    <lineage>
        <taxon>Bacteria</taxon>
        <taxon>Pseudomonadati</taxon>
        <taxon>Pseudomonadota</taxon>
        <taxon>Betaproteobacteria</taxon>
        <taxon>Burkholderiales</taxon>
        <taxon>Alcaligenaceae</taxon>
        <taxon>Achromobacter</taxon>
    </lineage>
</organism>
<dbReference type="PANTHER" id="PTHR43166:SF9">
    <property type="entry name" value="GLUTAMATE_ASPARTATE IMPORT ATP-BINDING PROTEIN GLTL"/>
    <property type="match status" value="1"/>
</dbReference>
<dbReference type="RefSeq" id="WP_129149591.1">
    <property type="nucleotide sequence ID" value="NZ_JBHSDO010000013.1"/>
</dbReference>
<dbReference type="InterPro" id="IPR003593">
    <property type="entry name" value="AAA+_ATPase"/>
</dbReference>
<protein>
    <submittedName>
        <fullName evidence="10">Polar amino acid ABC transporter ATP-binding protein</fullName>
    </submittedName>
</protein>
<comment type="subcellular location">
    <subcellularLocation>
        <location evidence="1">Cell membrane</location>
        <topology evidence="1">Peripheral membrane protein</topology>
    </subcellularLocation>
</comment>
<feature type="domain" description="ABC transporter" evidence="9">
    <location>
        <begin position="2"/>
        <end position="246"/>
    </location>
</feature>
<dbReference type="PANTHER" id="PTHR43166">
    <property type="entry name" value="AMINO ACID IMPORT ATP-BINDING PROTEIN"/>
    <property type="match status" value="1"/>
</dbReference>
<accession>A0A4Q1HM67</accession>
<reference evidence="10 11" key="1">
    <citation type="journal article" date="2017" name="Int. J. Syst. Evol. Microbiol.">
        <title>Achromobacter aloeverae sp. nov., isolated from the root of Aloe vera (L.) Burm.f.</title>
        <authorList>
            <person name="Kuncharoen N."/>
            <person name="Muramatsu Y."/>
            <person name="Shibata C."/>
            <person name="Kamakura Y."/>
            <person name="Nakagawa Y."/>
            <person name="Tanasupawat S."/>
        </authorList>
    </citation>
    <scope>NUCLEOTIDE SEQUENCE [LARGE SCALE GENOMIC DNA]</scope>
    <source>
        <strain evidence="10 11">AVA-1</strain>
    </source>
</reference>
<evidence type="ECO:0000256" key="7">
    <source>
        <dbReference type="ARBA" id="ARBA00022970"/>
    </source>
</evidence>
<dbReference type="InterPro" id="IPR050086">
    <property type="entry name" value="MetN_ABC_transporter-like"/>
</dbReference>
<dbReference type="SUPFAM" id="SSF52540">
    <property type="entry name" value="P-loop containing nucleoside triphosphate hydrolases"/>
    <property type="match status" value="1"/>
</dbReference>
<keyword evidence="5" id="KW-0547">Nucleotide-binding</keyword>
<dbReference type="FunFam" id="3.40.50.300:FF:000020">
    <property type="entry name" value="Amino acid ABC transporter ATP-binding component"/>
    <property type="match status" value="1"/>
</dbReference>
<keyword evidence="6 10" id="KW-0067">ATP-binding</keyword>